<evidence type="ECO:0000313" key="1">
    <source>
        <dbReference type="EMBL" id="NUZ06683.1"/>
    </source>
</evidence>
<keyword evidence="2" id="KW-1185">Reference proteome</keyword>
<dbReference type="RefSeq" id="WP_176069523.1">
    <property type="nucleotide sequence ID" value="NZ_JABWMJ010000005.1"/>
</dbReference>
<dbReference type="Gene3D" id="2.40.50.870">
    <property type="entry name" value="Protein of unknown function (DUF3299)"/>
    <property type="match status" value="1"/>
</dbReference>
<comment type="caution">
    <text evidence="1">The sequence shown here is derived from an EMBL/GenBank/DDBJ whole genome shotgun (WGS) entry which is preliminary data.</text>
</comment>
<protein>
    <submittedName>
        <fullName evidence="1">DUF3299 domain-containing protein</fullName>
    </submittedName>
</protein>
<name>A0A7Y6NNY5_9BURK</name>
<dbReference type="Pfam" id="PF11736">
    <property type="entry name" value="DUF3299"/>
    <property type="match status" value="1"/>
</dbReference>
<accession>A0A7Y6NNY5</accession>
<dbReference type="AlphaFoldDB" id="A0A7Y6NNY5"/>
<sequence>MNELRLSRRDMALLMLAGGLGCVGDKARAAEKAASIRRLSWDELIPKDWDPQKFFRDKQVGAVREGDVGERALMREMRQIWDNAPTRLELNGLVVKLPGYVVPVEMLVGDIKEFLLVPYFGACVHTPPPPANQLVYVTLEAPKPLKTMDVVWVTGTMRTERNGSPFGNSGYRLEASAVEPYRAPAR</sequence>
<evidence type="ECO:0000313" key="2">
    <source>
        <dbReference type="Proteomes" id="UP000529637"/>
    </source>
</evidence>
<dbReference type="Proteomes" id="UP000529637">
    <property type="component" value="Unassembled WGS sequence"/>
</dbReference>
<organism evidence="1 2">
    <name type="scientific">Piscinibacter koreensis</name>
    <dbReference type="NCBI Taxonomy" id="2742824"/>
    <lineage>
        <taxon>Bacteria</taxon>
        <taxon>Pseudomonadati</taxon>
        <taxon>Pseudomonadota</taxon>
        <taxon>Betaproteobacteria</taxon>
        <taxon>Burkholderiales</taxon>
        <taxon>Sphaerotilaceae</taxon>
        <taxon>Piscinibacter</taxon>
    </lineage>
</organism>
<dbReference type="PROSITE" id="PS51257">
    <property type="entry name" value="PROKAR_LIPOPROTEIN"/>
    <property type="match status" value="1"/>
</dbReference>
<gene>
    <name evidence="1" type="ORF">HQN59_13015</name>
</gene>
<proteinExistence type="predicted"/>
<dbReference type="InterPro" id="IPR021727">
    <property type="entry name" value="DUF3299"/>
</dbReference>
<dbReference type="EMBL" id="JABWMJ010000005">
    <property type="protein sequence ID" value="NUZ06683.1"/>
    <property type="molecule type" value="Genomic_DNA"/>
</dbReference>
<reference evidence="1 2" key="1">
    <citation type="submission" date="2020-06" db="EMBL/GenBank/DDBJ databases">
        <title>Schlegella sp. ID0723 isolated from air conditioner.</title>
        <authorList>
            <person name="Kim D.Y."/>
            <person name="Kim D.-U."/>
        </authorList>
    </citation>
    <scope>NUCLEOTIDE SEQUENCE [LARGE SCALE GENOMIC DNA]</scope>
    <source>
        <strain evidence="1 2">ID0723</strain>
    </source>
</reference>